<accession>A0ABR5ACF4</accession>
<name>A0ABR5ACF4_9BACL</name>
<reference evidence="2 3" key="1">
    <citation type="submission" date="2014-12" db="EMBL/GenBank/DDBJ databases">
        <title>Draft genome sequence of Paenibacillus kamchatkensis strain B-2647.</title>
        <authorList>
            <person name="Karlyshev A.V."/>
            <person name="Kudryashova E.B."/>
        </authorList>
    </citation>
    <scope>NUCLEOTIDE SEQUENCE [LARGE SCALE GENOMIC DNA]</scope>
    <source>
        <strain evidence="2 3">VKM B-2647</strain>
    </source>
</reference>
<gene>
    <name evidence="2" type="ORF">SD70_26920</name>
</gene>
<dbReference type="Pfam" id="PF13039">
    <property type="entry name" value="DUF3900"/>
    <property type="match status" value="1"/>
</dbReference>
<dbReference type="Pfam" id="PF13037">
    <property type="entry name" value="DUF3898"/>
    <property type="match status" value="1"/>
</dbReference>
<dbReference type="EMBL" id="JXAK01000064">
    <property type="protein sequence ID" value="KIL38358.1"/>
    <property type="molecule type" value="Genomic_DNA"/>
</dbReference>
<evidence type="ECO:0000313" key="3">
    <source>
        <dbReference type="Proteomes" id="UP000031967"/>
    </source>
</evidence>
<dbReference type="RefSeq" id="WP_041051361.1">
    <property type="nucleotide sequence ID" value="NZ_JXAK01000064.1"/>
</dbReference>
<dbReference type="InterPro" id="IPR025006">
    <property type="entry name" value="DUF3900"/>
</dbReference>
<protein>
    <recommendedName>
        <fullName evidence="1">DUF3898 domain-containing protein</fullName>
    </recommendedName>
</protein>
<feature type="domain" description="DUF3898" evidence="1">
    <location>
        <begin position="267"/>
        <end position="356"/>
    </location>
</feature>
<keyword evidence="3" id="KW-1185">Reference proteome</keyword>
<evidence type="ECO:0000313" key="2">
    <source>
        <dbReference type="EMBL" id="KIL38358.1"/>
    </source>
</evidence>
<dbReference type="InterPro" id="IPR025012">
    <property type="entry name" value="DUF3898"/>
</dbReference>
<organism evidence="2 3">
    <name type="scientific">Gordoniibacillus kamchatkensis</name>
    <dbReference type="NCBI Taxonomy" id="1590651"/>
    <lineage>
        <taxon>Bacteria</taxon>
        <taxon>Bacillati</taxon>
        <taxon>Bacillota</taxon>
        <taxon>Bacilli</taxon>
        <taxon>Bacillales</taxon>
        <taxon>Paenibacillaceae</taxon>
        <taxon>Gordoniibacillus</taxon>
    </lineage>
</organism>
<comment type="caution">
    <text evidence="2">The sequence shown here is derived from an EMBL/GenBank/DDBJ whole genome shotgun (WGS) entry which is preliminary data.</text>
</comment>
<proteinExistence type="predicted"/>
<dbReference type="Proteomes" id="UP000031967">
    <property type="component" value="Unassembled WGS sequence"/>
</dbReference>
<evidence type="ECO:0000259" key="1">
    <source>
        <dbReference type="Pfam" id="PF13037"/>
    </source>
</evidence>
<sequence length="377" mass="43689">MDFIVQYLSFFVIQTEGEAAGAGKRYKHYQTLDGEDYEDTELKTFLDGEFARIVKRKAERNPLSENVPTKIGRFTVEPGFELDSNPNYNLFKRLRQAESKEQFLNCGDELVRAYLDTSAVRGGALIIVRVRWYEVSDDPLIFVLKCDFEPKIARIADEKKLIAQVEMAISARNIKSIQYPHLPEDGAFDEWELKIHQASHARYFEDFLKYVSYEKTMPEVLNDHVMGMVGSYLEEQLQAPDLSEERQRELQIEAEKYEVWAASEKRELQEQWPHERVAQATQWIVEQKPDLELKLKLDGVLVKGKMADYGSRIHLARIGGRYAVLVTGDAFEFEHGVSPVELLQPEELEQVLRRLEEEPETQARAGLHLDRDDELPY</sequence>